<dbReference type="EMBL" id="QGSV01000337">
    <property type="protein sequence ID" value="PWU44281.1"/>
    <property type="molecule type" value="Genomic_DNA"/>
</dbReference>
<keyword evidence="3" id="KW-1185">Reference proteome</keyword>
<dbReference type="Gene3D" id="3.10.450.50">
    <property type="match status" value="1"/>
</dbReference>
<protein>
    <recommendedName>
        <fullName evidence="1">SnoaL-like domain-containing protein</fullName>
    </recommendedName>
</protein>
<accession>A0A317JU04</accession>
<dbReference type="InterPro" id="IPR037401">
    <property type="entry name" value="SnoaL-like"/>
</dbReference>
<comment type="caution">
    <text evidence="2">The sequence shown here is derived from an EMBL/GenBank/DDBJ whole genome shotgun (WGS) entry which is preliminary data.</text>
</comment>
<feature type="domain" description="SnoaL-like" evidence="1">
    <location>
        <begin position="7"/>
        <end position="111"/>
    </location>
</feature>
<gene>
    <name evidence="2" type="ORF">DLJ46_26785</name>
</gene>
<dbReference type="RefSeq" id="WP_109947334.1">
    <property type="nucleotide sequence ID" value="NZ_QGGF01000389.1"/>
</dbReference>
<dbReference type="Proteomes" id="UP000245683">
    <property type="component" value="Unassembled WGS sequence"/>
</dbReference>
<proteinExistence type="predicted"/>
<reference evidence="3" key="1">
    <citation type="submission" date="2018-05" db="EMBL/GenBank/DDBJ databases">
        <title>Micromonospora globispora sp. nov. and Micromonospora rugosa sp. nov., isolated from marine sediment.</title>
        <authorList>
            <person name="Carro L."/>
            <person name="Aysel V."/>
            <person name="Cetin D."/>
            <person name="Igual J.M."/>
            <person name="Klenk H.-P."/>
            <person name="Trujillo M.E."/>
            <person name="Sahin N."/>
        </authorList>
    </citation>
    <scope>NUCLEOTIDE SEQUENCE [LARGE SCALE GENOMIC DNA]</scope>
    <source>
        <strain evidence="3">S2904</strain>
    </source>
</reference>
<dbReference type="InterPro" id="IPR032710">
    <property type="entry name" value="NTF2-like_dom_sf"/>
</dbReference>
<dbReference type="AlphaFoldDB" id="A0A317JU04"/>
<dbReference type="OrthoDB" id="3481727at2"/>
<dbReference type="SUPFAM" id="SSF54427">
    <property type="entry name" value="NTF2-like"/>
    <property type="match status" value="1"/>
</dbReference>
<organism evidence="2 3">
    <name type="scientific">Micromonospora globispora</name>
    <dbReference type="NCBI Taxonomy" id="1450148"/>
    <lineage>
        <taxon>Bacteria</taxon>
        <taxon>Bacillati</taxon>
        <taxon>Actinomycetota</taxon>
        <taxon>Actinomycetes</taxon>
        <taxon>Micromonosporales</taxon>
        <taxon>Micromonosporaceae</taxon>
        <taxon>Micromonospora</taxon>
    </lineage>
</organism>
<dbReference type="Pfam" id="PF12680">
    <property type="entry name" value="SnoaL_2"/>
    <property type="match status" value="1"/>
</dbReference>
<name>A0A317JU04_9ACTN</name>
<evidence type="ECO:0000259" key="1">
    <source>
        <dbReference type="Pfam" id="PF12680"/>
    </source>
</evidence>
<sequence length="127" mass="14326">MTDVGSRYVAALAAKDTEALLGIFASVVSFRGMTPGRFWEVHSPADVVEDVLYEWFEPDDIVEAVEHVEVGKLVDRQRVVYRFRVRNANGVYRVEQCAYFDLDEDGRVSRMNVMCSGFRPLADATTA</sequence>
<evidence type="ECO:0000313" key="3">
    <source>
        <dbReference type="Proteomes" id="UP000245683"/>
    </source>
</evidence>
<evidence type="ECO:0000313" key="2">
    <source>
        <dbReference type="EMBL" id="PWU44281.1"/>
    </source>
</evidence>